<keyword evidence="3" id="KW-0732">Signal</keyword>
<dbReference type="InterPro" id="IPR050309">
    <property type="entry name" value="Type-B_Carboxylest/Lipase"/>
</dbReference>
<comment type="caution">
    <text evidence="5">The sequence shown here is derived from an EMBL/GenBank/DDBJ whole genome shotgun (WGS) entry which is preliminary data.</text>
</comment>
<name>A0A7V7KYN7_9GAMM</name>
<dbReference type="PROSITE" id="PS51257">
    <property type="entry name" value="PROKAR_LIPOPROTEIN"/>
    <property type="match status" value="1"/>
</dbReference>
<dbReference type="InterPro" id="IPR029058">
    <property type="entry name" value="AB_hydrolase_fold"/>
</dbReference>
<feature type="domain" description="Carboxylesterase type B" evidence="4">
    <location>
        <begin position="52"/>
        <end position="558"/>
    </location>
</feature>
<keyword evidence="6" id="KW-1185">Reference proteome</keyword>
<evidence type="ECO:0000256" key="1">
    <source>
        <dbReference type="ARBA" id="ARBA00005964"/>
    </source>
</evidence>
<dbReference type="Gene3D" id="3.40.50.1820">
    <property type="entry name" value="alpha/beta hydrolase"/>
    <property type="match status" value="1"/>
</dbReference>
<sequence>MHCCAPKKVTRRISSKRSLITAVALATGSLMLAGCLGGGGGSDSDDSDNRAQLTLANGTVAGIAEDDTLIWHGLPYAQPPVGDLRWRAPLPPQNWSGTLDATERAPECVQAETTTQWQRTSNMVGDEDCLIVDIYRPNRSDFTDETLPVYVWIHGGSNNFGTAKQYDGRALANQSDVVVVVVQYRLGPLGWFFHPDVQTAGADTLSDSGNFGTLDTIRALEWVKANISDFGGDPDNVTITGESAGAHNVLNLMVSPEAGGGLFHRAMSQSGSMNTRSPTTARASANSHIEWLIRLQEDRKTPGTPISAGQATQMREDMEAAGTLNEYLRAAEGRDLYQAVFNYSSLSAYGAIEDGTVIPTGGWIPRFTSGNFNNVPVILGANEYEQKSFMPLYGAAVKGALPDIPSPPDKTWLDLLDVAFEGSQTLDEVLPTQQDKDTYEITGYHGGRAWRAKYVDELARLISQHQPATYAYDFRWGTQSGPAPFNFIYGAGHAADISFFFGAGEGLFELPFTDENEAGRVALQESMMSYLADFARDGDPNGTASEAQPEWSAWTSAVGQNKVIVFDATNEEADVRMSAEELTLAGVNAAWTTALTNAGLSPLEIGTLPAFFGQSPNYSTP</sequence>
<accession>A0A7V7KYN7</accession>
<dbReference type="SUPFAM" id="SSF53474">
    <property type="entry name" value="alpha/beta-Hydrolases"/>
    <property type="match status" value="1"/>
</dbReference>
<dbReference type="Pfam" id="PF00135">
    <property type="entry name" value="COesterase"/>
    <property type="match status" value="1"/>
</dbReference>
<dbReference type="EC" id="3.1.1.-" evidence="3"/>
<dbReference type="AlphaFoldDB" id="A0A7V7KYN7"/>
<dbReference type="EMBL" id="QOVF01000001">
    <property type="protein sequence ID" value="KAA0696389.1"/>
    <property type="molecule type" value="Genomic_DNA"/>
</dbReference>
<dbReference type="InterPro" id="IPR019826">
    <property type="entry name" value="Carboxylesterase_B_AS"/>
</dbReference>
<dbReference type="InterPro" id="IPR002018">
    <property type="entry name" value="CarbesteraseB"/>
</dbReference>
<dbReference type="Proteomes" id="UP000463138">
    <property type="component" value="Unassembled WGS sequence"/>
</dbReference>
<keyword evidence="2 3" id="KW-0378">Hydrolase</keyword>
<evidence type="ECO:0000313" key="5">
    <source>
        <dbReference type="EMBL" id="KAA0696389.1"/>
    </source>
</evidence>
<dbReference type="PANTHER" id="PTHR11559">
    <property type="entry name" value="CARBOXYLESTERASE"/>
    <property type="match status" value="1"/>
</dbReference>
<comment type="similarity">
    <text evidence="1 3">Belongs to the type-B carboxylesterase/lipase family.</text>
</comment>
<reference evidence="5 6" key="1">
    <citation type="submission" date="2018-07" db="EMBL/GenBank/DDBJ databases">
        <title>Pseudomonas laoshanensis sp. nov., isolated from soil.</title>
        <authorList>
            <person name="Sun J."/>
            <person name="Yu L."/>
            <person name="Wang M."/>
            <person name="Zhang C."/>
        </authorList>
    </citation>
    <scope>NUCLEOTIDE SEQUENCE [LARGE SCALE GENOMIC DNA]</scope>
    <source>
        <strain evidence="5 6">Y22</strain>
    </source>
</reference>
<evidence type="ECO:0000256" key="3">
    <source>
        <dbReference type="RuleBase" id="RU361235"/>
    </source>
</evidence>
<dbReference type="GO" id="GO:0016787">
    <property type="term" value="F:hydrolase activity"/>
    <property type="evidence" value="ECO:0007669"/>
    <property type="project" value="UniProtKB-KW"/>
</dbReference>
<gene>
    <name evidence="5" type="ORF">DT594_03295</name>
</gene>
<feature type="chain" id="PRO_5031608459" description="Carboxylic ester hydrolase" evidence="3">
    <location>
        <begin position="34"/>
        <end position="621"/>
    </location>
</feature>
<organism evidence="5 6">
    <name type="scientific">Halopseudomonas laoshanensis</name>
    <dbReference type="NCBI Taxonomy" id="2268758"/>
    <lineage>
        <taxon>Bacteria</taxon>
        <taxon>Pseudomonadati</taxon>
        <taxon>Pseudomonadota</taxon>
        <taxon>Gammaproteobacteria</taxon>
        <taxon>Pseudomonadales</taxon>
        <taxon>Pseudomonadaceae</taxon>
        <taxon>Halopseudomonas</taxon>
    </lineage>
</organism>
<dbReference type="PROSITE" id="PS00122">
    <property type="entry name" value="CARBOXYLESTERASE_B_1"/>
    <property type="match status" value="1"/>
</dbReference>
<feature type="signal peptide" evidence="3">
    <location>
        <begin position="1"/>
        <end position="33"/>
    </location>
</feature>
<evidence type="ECO:0000313" key="6">
    <source>
        <dbReference type="Proteomes" id="UP000463138"/>
    </source>
</evidence>
<evidence type="ECO:0000256" key="2">
    <source>
        <dbReference type="ARBA" id="ARBA00022801"/>
    </source>
</evidence>
<protein>
    <recommendedName>
        <fullName evidence="3">Carboxylic ester hydrolase</fullName>
        <ecNumber evidence="3">3.1.1.-</ecNumber>
    </recommendedName>
</protein>
<proteinExistence type="inferred from homology"/>
<dbReference type="OrthoDB" id="9775851at2"/>
<evidence type="ECO:0000259" key="4">
    <source>
        <dbReference type="Pfam" id="PF00135"/>
    </source>
</evidence>